<keyword evidence="2" id="KW-1185">Reference proteome</keyword>
<name>A0ACC2CVM3_DIPCM</name>
<protein>
    <submittedName>
        <fullName evidence="1">Uncharacterized protein</fullName>
    </submittedName>
</protein>
<dbReference type="EMBL" id="CM055099">
    <property type="protein sequence ID" value="KAJ7546036.1"/>
    <property type="molecule type" value="Genomic_DNA"/>
</dbReference>
<comment type="caution">
    <text evidence="1">The sequence shown here is derived from an EMBL/GenBank/DDBJ whole genome shotgun (WGS) entry which is preliminary data.</text>
</comment>
<accession>A0ACC2CVM3</accession>
<evidence type="ECO:0000313" key="2">
    <source>
        <dbReference type="Proteomes" id="UP001162992"/>
    </source>
</evidence>
<gene>
    <name evidence="1" type="ORF">O6H91_08G021300</name>
</gene>
<proteinExistence type="predicted"/>
<evidence type="ECO:0000313" key="1">
    <source>
        <dbReference type="EMBL" id="KAJ7546036.1"/>
    </source>
</evidence>
<reference evidence="2" key="1">
    <citation type="journal article" date="2024" name="Proc. Natl. Acad. Sci. U.S.A.">
        <title>Extraordinary preservation of gene collinearity over three hundred million years revealed in homosporous lycophytes.</title>
        <authorList>
            <person name="Li C."/>
            <person name="Wickell D."/>
            <person name="Kuo L.Y."/>
            <person name="Chen X."/>
            <person name="Nie B."/>
            <person name="Liao X."/>
            <person name="Peng D."/>
            <person name="Ji J."/>
            <person name="Jenkins J."/>
            <person name="Williams M."/>
            <person name="Shu S."/>
            <person name="Plott C."/>
            <person name="Barry K."/>
            <person name="Rajasekar S."/>
            <person name="Grimwood J."/>
            <person name="Han X."/>
            <person name="Sun S."/>
            <person name="Hou Z."/>
            <person name="He W."/>
            <person name="Dai G."/>
            <person name="Sun C."/>
            <person name="Schmutz J."/>
            <person name="Leebens-Mack J.H."/>
            <person name="Li F.W."/>
            <person name="Wang L."/>
        </authorList>
    </citation>
    <scope>NUCLEOTIDE SEQUENCE [LARGE SCALE GENOMIC DNA]</scope>
    <source>
        <strain evidence="2">cv. PW_Plant_1</strain>
    </source>
</reference>
<sequence length="499" mass="54852">MCRGITPDSSNARSAFVSTYSAPLQEWITKWEQQAPRSYQNAAAAQYFPSKMQWNNLGTYANSSVDGSSPSFNFSSAVASDSEDWIGDWDVEDPPCLDSVVLAACNSPLPSESSFYNSSLESSFSSPAASTEEWVSEWKVEDPAPYLDSVLQDDLCISDILESWSAWEASVQGGSEPTGHDEHSWQTNVLCDRTAAKDSLKNMNMVDTAENLVAGEMEGVQKVGCMKTDKAVVEKQVLQSLLEHDLVADQMDCESKCKDDCANSENNQARNELAISIHASKMDGSYVEKHAEAADPAPTSKLDGKKRHFRGVRQRPSGKWAAEIRDPHQGVRLWLGSFDTAEKAALAYDEAARRIRGKKAKVNFSDNLQTSAAQICDGRGKSKPRTKATANKHAKSSESANKSQAYGEAEDQKSETGLQTPSKDEVKKPPAAAIAKLADTPDFKALQEKLLQYLLNGLMKFTSQPGMIEKLSMGSRPMDDLDISNFTPRILDQIWNFDQ</sequence>
<organism evidence="1 2">
    <name type="scientific">Diphasiastrum complanatum</name>
    <name type="common">Issler's clubmoss</name>
    <name type="synonym">Lycopodium complanatum</name>
    <dbReference type="NCBI Taxonomy" id="34168"/>
    <lineage>
        <taxon>Eukaryota</taxon>
        <taxon>Viridiplantae</taxon>
        <taxon>Streptophyta</taxon>
        <taxon>Embryophyta</taxon>
        <taxon>Tracheophyta</taxon>
        <taxon>Lycopodiopsida</taxon>
        <taxon>Lycopodiales</taxon>
        <taxon>Lycopodiaceae</taxon>
        <taxon>Lycopodioideae</taxon>
        <taxon>Diphasiastrum</taxon>
    </lineage>
</organism>
<dbReference type="Proteomes" id="UP001162992">
    <property type="component" value="Chromosome 8"/>
</dbReference>